<sequence length="148" mass="17470">MSWKLTQIFLPKPNLADEYSNYENQLQPRMRFADPELRLLFEQHEAAIMEIVVRETTAYLADESVCNDEEDMFPRRSEMTGEWYVGEIELFRKEERIWGSVFTRFLGHYPEPCARLPVDDYLGLEVWLTYDPQQQAFLFDGGLDSSSI</sequence>
<gene>
    <name evidence="1" type="ORF">E7512_04545</name>
</gene>
<name>A0A928KTW2_9FIRM</name>
<dbReference type="EMBL" id="SVNY01000002">
    <property type="protein sequence ID" value="MBE6832841.1"/>
    <property type="molecule type" value="Genomic_DNA"/>
</dbReference>
<dbReference type="AlphaFoldDB" id="A0A928KTW2"/>
<comment type="caution">
    <text evidence="1">The sequence shown here is derived from an EMBL/GenBank/DDBJ whole genome shotgun (WGS) entry which is preliminary data.</text>
</comment>
<evidence type="ECO:0000313" key="1">
    <source>
        <dbReference type="EMBL" id="MBE6832841.1"/>
    </source>
</evidence>
<organism evidence="1 2">
    <name type="scientific">Faecalispora sporosphaeroides</name>
    <dbReference type="NCBI Taxonomy" id="1549"/>
    <lineage>
        <taxon>Bacteria</taxon>
        <taxon>Bacillati</taxon>
        <taxon>Bacillota</taxon>
        <taxon>Clostridia</taxon>
        <taxon>Eubacteriales</taxon>
        <taxon>Oscillospiraceae</taxon>
        <taxon>Faecalispora</taxon>
    </lineage>
</organism>
<reference evidence="1" key="1">
    <citation type="submission" date="2019-04" db="EMBL/GenBank/DDBJ databases">
        <title>Evolution of Biomass-Degrading Anaerobic Consortia Revealed by Metagenomics.</title>
        <authorList>
            <person name="Peng X."/>
        </authorList>
    </citation>
    <scope>NUCLEOTIDE SEQUENCE</scope>
    <source>
        <strain evidence="1">SIG551</strain>
    </source>
</reference>
<dbReference type="Proteomes" id="UP000754750">
    <property type="component" value="Unassembled WGS sequence"/>
</dbReference>
<accession>A0A928KTW2</accession>
<proteinExistence type="predicted"/>
<protein>
    <submittedName>
        <fullName evidence="1">Uncharacterized protein</fullName>
    </submittedName>
</protein>
<evidence type="ECO:0000313" key="2">
    <source>
        <dbReference type="Proteomes" id="UP000754750"/>
    </source>
</evidence>